<feature type="region of interest" description="Disordered" evidence="1">
    <location>
        <begin position="417"/>
        <end position="481"/>
    </location>
</feature>
<evidence type="ECO:0000256" key="1">
    <source>
        <dbReference type="SAM" id="MobiDB-lite"/>
    </source>
</evidence>
<dbReference type="AlphaFoldDB" id="A0A9X1JKR5"/>
<name>A0A9X1JKR5_9SPHN</name>
<feature type="compositionally biased region" description="Basic and acidic residues" evidence="1">
    <location>
        <begin position="447"/>
        <end position="462"/>
    </location>
</feature>
<keyword evidence="3" id="KW-1185">Reference proteome</keyword>
<evidence type="ECO:0000313" key="3">
    <source>
        <dbReference type="Proteomes" id="UP001138681"/>
    </source>
</evidence>
<comment type="caution">
    <text evidence="2">The sequence shown here is derived from an EMBL/GenBank/DDBJ whole genome shotgun (WGS) entry which is preliminary data.</text>
</comment>
<organism evidence="2 3">
    <name type="scientific">Erythrobacter crassostreae</name>
    <dbReference type="NCBI Taxonomy" id="2828328"/>
    <lineage>
        <taxon>Bacteria</taxon>
        <taxon>Pseudomonadati</taxon>
        <taxon>Pseudomonadota</taxon>
        <taxon>Alphaproteobacteria</taxon>
        <taxon>Sphingomonadales</taxon>
        <taxon>Erythrobacteraceae</taxon>
        <taxon>Erythrobacter/Porphyrobacter group</taxon>
        <taxon>Erythrobacter</taxon>
    </lineage>
</organism>
<keyword evidence="2" id="KW-0547">Nucleotide-binding</keyword>
<dbReference type="GO" id="GO:0005524">
    <property type="term" value="F:ATP binding"/>
    <property type="evidence" value="ECO:0007669"/>
    <property type="project" value="UniProtKB-KW"/>
</dbReference>
<dbReference type="Pfam" id="PF13589">
    <property type="entry name" value="HATPase_c_3"/>
    <property type="match status" value="1"/>
</dbReference>
<dbReference type="RefSeq" id="WP_218404593.1">
    <property type="nucleotide sequence ID" value="NZ_JAGSPC010000001.1"/>
</dbReference>
<protein>
    <submittedName>
        <fullName evidence="2">ATP-binding protein</fullName>
    </submittedName>
</protein>
<evidence type="ECO:0000313" key="2">
    <source>
        <dbReference type="EMBL" id="MBV7259360.1"/>
    </source>
</evidence>
<proteinExistence type="predicted"/>
<sequence>MSEETSNFEEDSHVIPQMLAIRAMRDSGYRNTAYALAELVDNAAQAEASTIELFCEEAFVEVDSRSRKRLSRIAVLDDGVGMNASTLRKALQFGNGTRLKDRTGIGRFGMGLPNSSIAQASRVDVWSWQNGPDNALTSYIDVEEISSGALRNVPMPRAERLPVEWRNRAEVVGDTGTLVVWSDLSLGRMTWKGAKATMSNTARLIGRTHRNFIADDRLTIRMVSLDETGISDEYGVVINDPMYLRASPDLPAPFDTEPMFEKAFDETIKIDLNGTEYEVHTRYSVARAATADEADGDRGRTEYGRDADRNMGVSVLRAERELMLDRSWTIRYDPRERWWGCEVEFPAELDEIFGVTNNKQAATHFTELSELDWKDLAEDDETSISEVKERLREEGDPRGVLLELSETIKRNLVQLRNKIKTQAKPRKPGGKDRHDGDPTEIANKKWSKQDEKKPIDDGNKELSDEDEKGLDEDLEEDGRSKEKRNEILARVKSGELKVLFVEKELGGSGDLFVVRTRGSATEVIFNRLHPAFEAIFDTVSLDEDLDAMSTEDLQRRLQAASTAVHLLFAAWARMEREEASNHRTFERVRESWGKLARDFLEDSAPDGFE</sequence>
<reference evidence="2" key="1">
    <citation type="submission" date="2021-04" db="EMBL/GenBank/DDBJ databases">
        <authorList>
            <person name="Pira H."/>
            <person name="Risdian C."/>
            <person name="Wink J."/>
        </authorList>
    </citation>
    <scope>NUCLEOTIDE SEQUENCE</scope>
    <source>
        <strain evidence="2">WH158</strain>
    </source>
</reference>
<gene>
    <name evidence="2" type="ORF">KCG46_07215</name>
</gene>
<dbReference type="EMBL" id="JAGSPC010000001">
    <property type="protein sequence ID" value="MBV7259360.1"/>
    <property type="molecule type" value="Genomic_DNA"/>
</dbReference>
<accession>A0A9X1JKR5</accession>
<dbReference type="Proteomes" id="UP001138681">
    <property type="component" value="Unassembled WGS sequence"/>
</dbReference>
<feature type="compositionally biased region" description="Acidic residues" evidence="1">
    <location>
        <begin position="463"/>
        <end position="476"/>
    </location>
</feature>
<keyword evidence="2" id="KW-0067">ATP-binding</keyword>
<feature type="compositionally biased region" description="Basic residues" evidence="1">
    <location>
        <begin position="417"/>
        <end position="428"/>
    </location>
</feature>